<evidence type="ECO:0000313" key="2">
    <source>
        <dbReference type="Proteomes" id="UP001305779"/>
    </source>
</evidence>
<gene>
    <name evidence="1" type="ORF">PRZ48_003626</name>
</gene>
<dbReference type="Proteomes" id="UP001305779">
    <property type="component" value="Unassembled WGS sequence"/>
</dbReference>
<accession>A0ABR0EWU6</accession>
<reference evidence="1 2" key="1">
    <citation type="journal article" date="2023" name="G3 (Bethesda)">
        <title>A chromosome-level genome assembly of Zasmidium syzygii isolated from banana leaves.</title>
        <authorList>
            <person name="van Westerhoven A.C."/>
            <person name="Mehrabi R."/>
            <person name="Talebi R."/>
            <person name="Steentjes M.B.F."/>
            <person name="Corcolon B."/>
            <person name="Chong P.A."/>
            <person name="Kema G.H.J."/>
            <person name="Seidl M.F."/>
        </authorList>
    </citation>
    <scope>NUCLEOTIDE SEQUENCE [LARGE SCALE GENOMIC DNA]</scope>
    <source>
        <strain evidence="1 2">P124</strain>
    </source>
</reference>
<sequence length="173" mass="19607">MQPHIIPKIDPRIHTDNLKPTILYNLAKHHTNEEIYIGLIALREPLKSVHTISDVFAQIRDAIRALVLREGRSEDDITEELLKSQREYGVHMRNREQIKEDLFGRTGRSGLSANEQKAVAWRILGEHRGSAGPETVGQQAAPEVKPVVNAQNALSPEEARSIRERMSLDRILN</sequence>
<proteinExistence type="predicted"/>
<evidence type="ECO:0000313" key="1">
    <source>
        <dbReference type="EMBL" id="KAK4505661.1"/>
    </source>
</evidence>
<comment type="caution">
    <text evidence="1">The sequence shown here is derived from an EMBL/GenBank/DDBJ whole genome shotgun (WGS) entry which is preliminary data.</text>
</comment>
<keyword evidence="2" id="KW-1185">Reference proteome</keyword>
<name>A0ABR0EWU6_ZASCE</name>
<protein>
    <submittedName>
        <fullName evidence="1">Uncharacterized protein</fullName>
    </submittedName>
</protein>
<organism evidence="1 2">
    <name type="scientific">Zasmidium cellare</name>
    <name type="common">Wine cellar mold</name>
    <name type="synonym">Racodium cellare</name>
    <dbReference type="NCBI Taxonomy" id="395010"/>
    <lineage>
        <taxon>Eukaryota</taxon>
        <taxon>Fungi</taxon>
        <taxon>Dikarya</taxon>
        <taxon>Ascomycota</taxon>
        <taxon>Pezizomycotina</taxon>
        <taxon>Dothideomycetes</taxon>
        <taxon>Dothideomycetidae</taxon>
        <taxon>Mycosphaerellales</taxon>
        <taxon>Mycosphaerellaceae</taxon>
        <taxon>Zasmidium</taxon>
    </lineage>
</organism>
<dbReference type="EMBL" id="JAXOVC010000002">
    <property type="protein sequence ID" value="KAK4505661.1"/>
    <property type="molecule type" value="Genomic_DNA"/>
</dbReference>